<name>A0AAE9HYD8_9NEIS</name>
<accession>A0AAE9HYD8</accession>
<evidence type="ECO:0000313" key="2">
    <source>
        <dbReference type="Proteomes" id="UP001056819"/>
    </source>
</evidence>
<dbReference type="Proteomes" id="UP001056819">
    <property type="component" value="Chromosome"/>
</dbReference>
<reference evidence="1" key="1">
    <citation type="submission" date="2022-05" db="EMBL/GenBank/DDBJ databases">
        <title>Alysiella filiformis genome sequencing.</title>
        <authorList>
            <person name="Viehboeck T."/>
        </authorList>
    </citation>
    <scope>NUCLEOTIDE SEQUENCE</scope>
    <source>
        <strain evidence="1">DSM 2580</strain>
    </source>
</reference>
<evidence type="ECO:0000313" key="1">
    <source>
        <dbReference type="EMBL" id="URD67441.1"/>
    </source>
</evidence>
<protein>
    <submittedName>
        <fullName evidence="1">Uncharacterized protein</fullName>
    </submittedName>
</protein>
<gene>
    <name evidence="1" type="ORF">LNQ82_09710</name>
</gene>
<dbReference type="RefSeq" id="WP_156932204.1">
    <property type="nucleotide sequence ID" value="NZ_CP097501.1"/>
</dbReference>
<proteinExistence type="predicted"/>
<dbReference type="AlphaFoldDB" id="A0AAE9HYD8"/>
<sequence length="180" mass="21246">MKLSKKIQIDIRNFFLTGKFDFLELGQTQEWILANFPDPDWYDESAFRYRKNDIWRYGDWEFHFADGRLNMIYTDCFQNKTDGCKLSGGVALDLDAWILNDAANLTLQKVIYELNQNDIDFEKYRGVSDWIVLYLPVSQIELCFGGENLINPNDFSLLSLSWRERPFLGKLRTYGRGKIR</sequence>
<dbReference type="EMBL" id="CP097501">
    <property type="protein sequence ID" value="URD67441.1"/>
    <property type="molecule type" value="Genomic_DNA"/>
</dbReference>
<organism evidence="1 2">
    <name type="scientific">Conchiformibius steedae DSM 2580</name>
    <dbReference type="NCBI Taxonomy" id="1121352"/>
    <lineage>
        <taxon>Bacteria</taxon>
        <taxon>Pseudomonadati</taxon>
        <taxon>Pseudomonadota</taxon>
        <taxon>Betaproteobacteria</taxon>
        <taxon>Neisseriales</taxon>
        <taxon>Neisseriaceae</taxon>
        <taxon>Conchiformibius</taxon>
    </lineage>
</organism>